<protein>
    <submittedName>
        <fullName evidence="2">Uncharacterized protein</fullName>
    </submittedName>
</protein>
<reference evidence="2" key="1">
    <citation type="submission" date="2011-04" db="EMBL/GenBank/DDBJ databases">
        <title>Evolution of plant cell wall degrading machinery underlies the functional diversity of forest fungi.</title>
        <authorList>
            <consortium name="US DOE Joint Genome Institute (JGI-PGF)"/>
            <person name="Eastwood D.C."/>
            <person name="Floudas D."/>
            <person name="Binder M."/>
            <person name="Majcherczyk A."/>
            <person name="Schneider P."/>
            <person name="Aerts A."/>
            <person name="Asiegbu F.O."/>
            <person name="Baker S.E."/>
            <person name="Barry K."/>
            <person name="Bendiksby M."/>
            <person name="Blumentritt M."/>
            <person name="Coutinho P.M."/>
            <person name="Cullen D."/>
            <person name="Cullen D."/>
            <person name="Gathman A."/>
            <person name="Goodell B."/>
            <person name="Henrissat B."/>
            <person name="Ihrmark K."/>
            <person name="Kauserud H."/>
            <person name="Kohler A."/>
            <person name="LaButti K."/>
            <person name="Lapidus A."/>
            <person name="Lavin J.L."/>
            <person name="Lee Y.-H."/>
            <person name="Lindquist E."/>
            <person name="Lilly W."/>
            <person name="Lucas S."/>
            <person name="Morin E."/>
            <person name="Murat C."/>
            <person name="Oguiza J.A."/>
            <person name="Park J."/>
            <person name="Pisabarro A.G."/>
            <person name="Riley R."/>
            <person name="Rosling A."/>
            <person name="Salamov A."/>
            <person name="Schmidt O."/>
            <person name="Schmutz J."/>
            <person name="Skrede I."/>
            <person name="Stenlid J."/>
            <person name="Wiebenga A."/>
            <person name="Xie X."/>
            <person name="Kues U."/>
            <person name="Hibbett D.S."/>
            <person name="Hoffmeister D."/>
            <person name="Hogberg N."/>
            <person name="Martin F."/>
            <person name="Grigoriev I.V."/>
            <person name="Watkinson S.C."/>
        </authorList>
    </citation>
    <scope>NUCLEOTIDE SEQUENCE</scope>
    <source>
        <strain evidence="2">S7.9</strain>
    </source>
</reference>
<dbReference type="EMBL" id="GL945428">
    <property type="protein sequence ID" value="EGO30268.1"/>
    <property type="molecule type" value="Genomic_DNA"/>
</dbReference>
<accession>F8NDD0</accession>
<dbReference type="HOGENOM" id="CLU_099956_0_0_1"/>
<feature type="region of interest" description="Disordered" evidence="1">
    <location>
        <begin position="1"/>
        <end position="81"/>
    </location>
</feature>
<organism>
    <name type="scientific">Serpula lacrymans var. lacrymans (strain S7.9)</name>
    <name type="common">Dry rot fungus</name>
    <dbReference type="NCBI Taxonomy" id="578457"/>
    <lineage>
        <taxon>Eukaryota</taxon>
        <taxon>Fungi</taxon>
        <taxon>Dikarya</taxon>
        <taxon>Basidiomycota</taxon>
        <taxon>Agaricomycotina</taxon>
        <taxon>Agaricomycetes</taxon>
        <taxon>Agaricomycetidae</taxon>
        <taxon>Boletales</taxon>
        <taxon>Coniophorineae</taxon>
        <taxon>Serpulaceae</taxon>
        <taxon>Serpula</taxon>
    </lineage>
</organism>
<feature type="compositionally biased region" description="Basic and acidic residues" evidence="1">
    <location>
        <begin position="49"/>
        <end position="72"/>
    </location>
</feature>
<sequence>MKGPSKKVKKDNAKEKLANKEVKLVGGNQEDDGNNGDDEGGPGKRSKQARKEAKLLRTKGDLEKQRKGKEQIQKFLANPTKTNNLPEAGTYSQQLALHCLTTNHVNTFCLYHHKNDKKGTMAEDLWEYYKNTGTPLPRCAGMKRTNGITQEFQDTCTVAALKMLCYLIFLSGKPCEKLTLRTFSAFGFNIDNVYAINSGSNEEKKNIYRAIIQYGLKRLHKLNDDDKEDCELVTDTSNSDISE</sequence>
<feature type="compositionally biased region" description="Acidic residues" evidence="1">
    <location>
        <begin position="29"/>
        <end position="40"/>
    </location>
</feature>
<dbReference type="RefSeq" id="XP_007312152.1">
    <property type="nucleotide sequence ID" value="XM_007312090.1"/>
</dbReference>
<evidence type="ECO:0000256" key="1">
    <source>
        <dbReference type="SAM" id="MobiDB-lite"/>
    </source>
</evidence>
<dbReference type="AlphaFoldDB" id="F8NDD0"/>
<name>F8NDD0_SERL9</name>
<proteinExistence type="predicted"/>
<gene>
    <name evidence="2" type="ORF">SERLADRAFT_404518</name>
</gene>
<dbReference type="GeneID" id="18812359"/>
<feature type="compositionally biased region" description="Basic and acidic residues" evidence="1">
    <location>
        <begin position="10"/>
        <end position="23"/>
    </location>
</feature>
<evidence type="ECO:0000313" key="2">
    <source>
        <dbReference type="EMBL" id="EGO30268.1"/>
    </source>
</evidence>
<dbReference type="Proteomes" id="UP000008064">
    <property type="component" value="Unassembled WGS sequence"/>
</dbReference>
<dbReference type="KEGG" id="sla:SERLADRAFT_404518"/>